<dbReference type="GO" id="GO:0008703">
    <property type="term" value="F:5-amino-6-(5-phosphoribosylamino)uracil reductase activity"/>
    <property type="evidence" value="ECO:0007669"/>
    <property type="project" value="InterPro"/>
</dbReference>
<dbReference type="Pfam" id="PF01872">
    <property type="entry name" value="RibD_C"/>
    <property type="match status" value="1"/>
</dbReference>
<keyword evidence="2" id="KW-0521">NADP</keyword>
<feature type="domain" description="Bacterial bifunctional deaminase-reductase C-terminal" evidence="4">
    <location>
        <begin position="20"/>
        <end position="224"/>
    </location>
</feature>
<dbReference type="RefSeq" id="WP_245931594.1">
    <property type="nucleotide sequence ID" value="NZ_CP154825.1"/>
</dbReference>
<dbReference type="NCBIfam" id="NF010664">
    <property type="entry name" value="PRK14059.1-2"/>
    <property type="match status" value="1"/>
</dbReference>
<keyword evidence="6" id="KW-1185">Reference proteome</keyword>
<dbReference type="Gene3D" id="3.40.430.10">
    <property type="entry name" value="Dihydrofolate Reductase, subunit A"/>
    <property type="match status" value="1"/>
</dbReference>
<organism evidence="5 6">
    <name type="scientific">Actinokineospora auranticolor</name>
    <dbReference type="NCBI Taxonomy" id="155976"/>
    <lineage>
        <taxon>Bacteria</taxon>
        <taxon>Bacillati</taxon>
        <taxon>Actinomycetota</taxon>
        <taxon>Actinomycetes</taxon>
        <taxon>Pseudonocardiales</taxon>
        <taxon>Pseudonocardiaceae</taxon>
        <taxon>Actinokineospora</taxon>
    </lineage>
</organism>
<dbReference type="PANTHER" id="PTHR38011:SF7">
    <property type="entry name" value="2,5-DIAMINO-6-RIBOSYLAMINO-4(3H)-PYRIMIDINONE 5'-PHOSPHATE REDUCTASE"/>
    <property type="match status" value="1"/>
</dbReference>
<keyword evidence="3" id="KW-0560">Oxidoreductase</keyword>
<dbReference type="PANTHER" id="PTHR38011">
    <property type="entry name" value="DIHYDROFOLATE REDUCTASE FAMILY PROTEIN (AFU_ORTHOLOGUE AFUA_8G06820)"/>
    <property type="match status" value="1"/>
</dbReference>
<reference evidence="5 6" key="1">
    <citation type="submission" date="2018-02" db="EMBL/GenBank/DDBJ databases">
        <title>Genomic Encyclopedia of Archaeal and Bacterial Type Strains, Phase II (KMG-II): from individual species to whole genera.</title>
        <authorList>
            <person name="Goeker M."/>
        </authorList>
    </citation>
    <scope>NUCLEOTIDE SEQUENCE [LARGE SCALE GENOMIC DNA]</scope>
    <source>
        <strain evidence="5 6">YU 961-1</strain>
    </source>
</reference>
<dbReference type="InterPro" id="IPR002734">
    <property type="entry name" value="RibDG_C"/>
</dbReference>
<proteinExistence type="predicted"/>
<comment type="caution">
    <text evidence="5">The sequence shown here is derived from an EMBL/GenBank/DDBJ whole genome shotgun (WGS) entry which is preliminary data.</text>
</comment>
<evidence type="ECO:0000256" key="3">
    <source>
        <dbReference type="ARBA" id="ARBA00023002"/>
    </source>
</evidence>
<protein>
    <submittedName>
        <fullName evidence="5">Riboflavin biosynthesis pyrimidine reductase</fullName>
    </submittedName>
</protein>
<evidence type="ECO:0000313" key="5">
    <source>
        <dbReference type="EMBL" id="PPK64698.1"/>
    </source>
</evidence>
<dbReference type="EMBL" id="PTIX01000018">
    <property type="protein sequence ID" value="PPK64698.1"/>
    <property type="molecule type" value="Genomic_DNA"/>
</dbReference>
<sequence length="240" mass="24931">MVDDTELERLYDYPPDLDRAWVQTNFVSSVDGAVAVDGLSAGLSSPADKKVFSLGRDLADVVLVGWGTASAEGYRGVKRTEVRRERRARLGLSPLPPIAVVTARGSVAPDAPIVTDTTVPPIVVTTASAPADRRAALASAGADVIVAGAETVDLRFALAALAERGLRRVTCEGGPRLLGALVEADLVDQMCLTVSPVLAGGGAGRIATGAPTSVPVGLDLASVLTDNGFLMLRYRRACRP</sequence>
<dbReference type="SUPFAM" id="SSF53597">
    <property type="entry name" value="Dihydrofolate reductase-like"/>
    <property type="match status" value="1"/>
</dbReference>
<evidence type="ECO:0000313" key="6">
    <source>
        <dbReference type="Proteomes" id="UP000239203"/>
    </source>
</evidence>
<dbReference type="AlphaFoldDB" id="A0A2S6GHJ0"/>
<dbReference type="InterPro" id="IPR050765">
    <property type="entry name" value="Riboflavin_Biosynth_HTPR"/>
</dbReference>
<gene>
    <name evidence="5" type="ORF">CLV40_11888</name>
</gene>
<evidence type="ECO:0000256" key="2">
    <source>
        <dbReference type="ARBA" id="ARBA00022857"/>
    </source>
</evidence>
<evidence type="ECO:0000256" key="1">
    <source>
        <dbReference type="ARBA" id="ARBA00005104"/>
    </source>
</evidence>
<dbReference type="InterPro" id="IPR024072">
    <property type="entry name" value="DHFR-like_dom_sf"/>
</dbReference>
<evidence type="ECO:0000259" key="4">
    <source>
        <dbReference type="Pfam" id="PF01872"/>
    </source>
</evidence>
<dbReference type="GO" id="GO:0009231">
    <property type="term" value="P:riboflavin biosynthetic process"/>
    <property type="evidence" value="ECO:0007669"/>
    <property type="project" value="InterPro"/>
</dbReference>
<comment type="pathway">
    <text evidence="1">Cofactor biosynthesis; riboflavin biosynthesis.</text>
</comment>
<accession>A0A2S6GHJ0</accession>
<name>A0A2S6GHJ0_9PSEU</name>
<dbReference type="Proteomes" id="UP000239203">
    <property type="component" value="Unassembled WGS sequence"/>
</dbReference>